<dbReference type="PANTHER" id="PTHR10869">
    <property type="entry name" value="PROLYL 4-HYDROXYLASE ALPHA SUBUNIT"/>
    <property type="match status" value="1"/>
</dbReference>
<dbReference type="InterPro" id="IPR006620">
    <property type="entry name" value="Pro_4_hyd_alph"/>
</dbReference>
<dbReference type="SMART" id="SM00702">
    <property type="entry name" value="P4Hc"/>
    <property type="match status" value="1"/>
</dbReference>
<gene>
    <name evidence="8" type="ORF">GCM10025770_35960</name>
</gene>
<feature type="domain" description="Fe2OG dioxygenase" evidence="7">
    <location>
        <begin position="179"/>
        <end position="288"/>
    </location>
</feature>
<keyword evidence="9" id="KW-1185">Reference proteome</keyword>
<evidence type="ECO:0000256" key="3">
    <source>
        <dbReference type="ARBA" id="ARBA00022896"/>
    </source>
</evidence>
<dbReference type="InterPro" id="IPR045054">
    <property type="entry name" value="P4HA-like"/>
</dbReference>
<dbReference type="InterPro" id="IPR005123">
    <property type="entry name" value="Oxoglu/Fe-dep_dioxygenase_dom"/>
</dbReference>
<dbReference type="InterPro" id="IPR044862">
    <property type="entry name" value="Pro_4_hyd_alph_FE2OG_OXY"/>
</dbReference>
<keyword evidence="4" id="KW-0223">Dioxygenase</keyword>
<dbReference type="Proteomes" id="UP001500547">
    <property type="component" value="Unassembled WGS sequence"/>
</dbReference>
<reference evidence="9" key="1">
    <citation type="journal article" date="2019" name="Int. J. Syst. Evol. Microbiol.">
        <title>The Global Catalogue of Microorganisms (GCM) 10K type strain sequencing project: providing services to taxonomists for standard genome sequencing and annotation.</title>
        <authorList>
            <consortium name="The Broad Institute Genomics Platform"/>
            <consortium name="The Broad Institute Genome Sequencing Center for Infectious Disease"/>
            <person name="Wu L."/>
            <person name="Ma J."/>
        </authorList>
    </citation>
    <scope>NUCLEOTIDE SEQUENCE [LARGE SCALE GENOMIC DNA]</scope>
    <source>
        <strain evidence="9">JCM 18715</strain>
    </source>
</reference>
<evidence type="ECO:0000313" key="8">
    <source>
        <dbReference type="EMBL" id="GAA5171402.1"/>
    </source>
</evidence>
<keyword evidence="2" id="KW-0479">Metal-binding</keyword>
<evidence type="ECO:0000256" key="6">
    <source>
        <dbReference type="ARBA" id="ARBA00023004"/>
    </source>
</evidence>
<dbReference type="PANTHER" id="PTHR10869:SF246">
    <property type="entry name" value="TRANSMEMBRANE PROLYL 4-HYDROXYLASE"/>
    <property type="match status" value="1"/>
</dbReference>
<keyword evidence="3" id="KW-0847">Vitamin C</keyword>
<dbReference type="Gene3D" id="2.60.120.620">
    <property type="entry name" value="q2cbj1_9rhob like domain"/>
    <property type="match status" value="1"/>
</dbReference>
<comment type="cofactor">
    <cofactor evidence="1">
        <name>L-ascorbate</name>
        <dbReference type="ChEBI" id="CHEBI:38290"/>
    </cofactor>
</comment>
<sequence length="295" mass="32367">MIELPEDWKAWLRHHVVRSTPPQTLIQAMTSVGFDSATATVLVTRAFSPGVHVPIPLPKNPVIPPYPFHAATGYRNDVVPVPKGNRIDVGDRVVDVGMRIDKPCVITFANVVSDEECAALIALAEPRLKPSTVVNAQTGRSDLSAARSSGGTVLQRGETPLVARIDERVARLMNLPVENGEGFSVLRYGVGDEYQPHFDYFPPQDPGSQKRMLTGGQRVATLILYLNDVEAGGETWFPDAGISVLPRKGCALYFQYCNAAGQVDPLTRHAGQPVLSGEKWIMTKWVRQRRFGLES</sequence>
<dbReference type="EMBL" id="BAABLD010000017">
    <property type="protein sequence ID" value="GAA5171402.1"/>
    <property type="molecule type" value="Genomic_DNA"/>
</dbReference>
<dbReference type="PROSITE" id="PS51471">
    <property type="entry name" value="FE2OG_OXY"/>
    <property type="match status" value="1"/>
</dbReference>
<evidence type="ECO:0000256" key="1">
    <source>
        <dbReference type="ARBA" id="ARBA00001961"/>
    </source>
</evidence>
<evidence type="ECO:0000313" key="9">
    <source>
        <dbReference type="Proteomes" id="UP001500547"/>
    </source>
</evidence>
<organism evidence="8 9">
    <name type="scientific">Viridibacterium curvum</name>
    <dbReference type="NCBI Taxonomy" id="1101404"/>
    <lineage>
        <taxon>Bacteria</taxon>
        <taxon>Pseudomonadati</taxon>
        <taxon>Pseudomonadota</taxon>
        <taxon>Betaproteobacteria</taxon>
        <taxon>Rhodocyclales</taxon>
        <taxon>Rhodocyclaceae</taxon>
        <taxon>Viridibacterium</taxon>
    </lineage>
</organism>
<evidence type="ECO:0000256" key="5">
    <source>
        <dbReference type="ARBA" id="ARBA00023002"/>
    </source>
</evidence>
<name>A0ABP9R413_9RHOO</name>
<evidence type="ECO:0000259" key="7">
    <source>
        <dbReference type="PROSITE" id="PS51471"/>
    </source>
</evidence>
<comment type="caution">
    <text evidence="8">The sequence shown here is derived from an EMBL/GenBank/DDBJ whole genome shotgun (WGS) entry which is preliminary data.</text>
</comment>
<dbReference type="RefSeq" id="WP_345534497.1">
    <property type="nucleotide sequence ID" value="NZ_BAABLD010000017.1"/>
</dbReference>
<keyword evidence="6" id="KW-0408">Iron</keyword>
<protein>
    <submittedName>
        <fullName evidence="8">2OG-Fe(II) oxygenase</fullName>
    </submittedName>
</protein>
<proteinExistence type="predicted"/>
<evidence type="ECO:0000256" key="4">
    <source>
        <dbReference type="ARBA" id="ARBA00022964"/>
    </source>
</evidence>
<keyword evidence="5" id="KW-0560">Oxidoreductase</keyword>
<accession>A0ABP9R413</accession>
<dbReference type="Pfam" id="PF13640">
    <property type="entry name" value="2OG-FeII_Oxy_3"/>
    <property type="match status" value="1"/>
</dbReference>
<evidence type="ECO:0000256" key="2">
    <source>
        <dbReference type="ARBA" id="ARBA00022723"/>
    </source>
</evidence>